<dbReference type="Proteomes" id="UP000289455">
    <property type="component" value="Unassembled WGS sequence"/>
</dbReference>
<dbReference type="Pfam" id="PF01804">
    <property type="entry name" value="Penicil_amidase"/>
    <property type="match status" value="1"/>
</dbReference>
<dbReference type="InterPro" id="IPR043146">
    <property type="entry name" value="Penicillin_amidase_N_B-knob"/>
</dbReference>
<keyword evidence="4" id="KW-0865">Zymogen</keyword>
<dbReference type="GO" id="GO:0016811">
    <property type="term" value="F:hydrolase activity, acting on carbon-nitrogen (but not peptide) bonds, in linear amides"/>
    <property type="evidence" value="ECO:0007669"/>
    <property type="project" value="InterPro"/>
</dbReference>
<dbReference type="InterPro" id="IPR029055">
    <property type="entry name" value="Ntn_hydrolases_N"/>
</dbReference>
<organism evidence="7 8">
    <name type="scientific">Aquirufa rosea</name>
    <dbReference type="NCBI Taxonomy" id="2509241"/>
    <lineage>
        <taxon>Bacteria</taxon>
        <taxon>Pseudomonadati</taxon>
        <taxon>Bacteroidota</taxon>
        <taxon>Cytophagia</taxon>
        <taxon>Cytophagales</taxon>
        <taxon>Flectobacillaceae</taxon>
        <taxon>Aquirufa</taxon>
    </lineage>
</organism>
<dbReference type="OrthoDB" id="9759796at2"/>
<dbReference type="AlphaFoldDB" id="A0A4Q1C2B7"/>
<dbReference type="Gene3D" id="1.10.1400.10">
    <property type="match status" value="1"/>
</dbReference>
<dbReference type="InterPro" id="IPR014395">
    <property type="entry name" value="Pen/GL7ACA/AHL_acylase"/>
</dbReference>
<name>A0A4Q1C2B7_9BACT</name>
<protein>
    <submittedName>
        <fullName evidence="7">Acylase</fullName>
    </submittedName>
</protein>
<evidence type="ECO:0000256" key="4">
    <source>
        <dbReference type="ARBA" id="ARBA00023145"/>
    </source>
</evidence>
<dbReference type="InterPro" id="IPR043147">
    <property type="entry name" value="Penicillin_amidase_A-knob"/>
</dbReference>
<feature type="binding site" evidence="6">
    <location>
        <position position="460"/>
    </location>
    <ligand>
        <name>Ca(2+)</name>
        <dbReference type="ChEBI" id="CHEBI:29108"/>
    </ligand>
</feature>
<keyword evidence="3" id="KW-0378">Hydrolase</keyword>
<accession>A0A4Q1C2B7</accession>
<dbReference type="Gene3D" id="1.10.439.10">
    <property type="entry name" value="Penicillin Amidohydrolase, domain 1"/>
    <property type="match status" value="1"/>
</dbReference>
<evidence type="ECO:0000256" key="1">
    <source>
        <dbReference type="ARBA" id="ARBA00006586"/>
    </source>
</evidence>
<evidence type="ECO:0000256" key="2">
    <source>
        <dbReference type="ARBA" id="ARBA00022729"/>
    </source>
</evidence>
<evidence type="ECO:0000256" key="5">
    <source>
        <dbReference type="PIRSR" id="PIRSR001227-1"/>
    </source>
</evidence>
<comment type="caution">
    <text evidence="7">The sequence shown here is derived from an EMBL/GenBank/DDBJ whole genome shotgun (WGS) entry which is preliminary data.</text>
</comment>
<dbReference type="GO" id="GO:0046872">
    <property type="term" value="F:metal ion binding"/>
    <property type="evidence" value="ECO:0007669"/>
    <property type="project" value="UniProtKB-KW"/>
</dbReference>
<keyword evidence="8" id="KW-1185">Reference proteome</keyword>
<evidence type="ECO:0000313" key="8">
    <source>
        <dbReference type="Proteomes" id="UP000289455"/>
    </source>
</evidence>
<dbReference type="InterPro" id="IPR023343">
    <property type="entry name" value="Penicillin_amidase_dom1"/>
</dbReference>
<feature type="active site" description="Nucleophile" evidence="5">
    <location>
        <position position="208"/>
    </location>
</feature>
<dbReference type="PANTHER" id="PTHR34218">
    <property type="entry name" value="PEPTIDASE S45 PENICILLIN AMIDASE"/>
    <property type="match status" value="1"/>
</dbReference>
<dbReference type="PIRSF" id="PIRSF001227">
    <property type="entry name" value="Pen_acylase"/>
    <property type="match status" value="1"/>
</dbReference>
<proteinExistence type="inferred from homology"/>
<dbReference type="PANTHER" id="PTHR34218:SF3">
    <property type="entry name" value="ACYL-HOMOSERINE LACTONE ACYLASE PVDQ"/>
    <property type="match status" value="1"/>
</dbReference>
<evidence type="ECO:0000256" key="3">
    <source>
        <dbReference type="ARBA" id="ARBA00022801"/>
    </source>
</evidence>
<keyword evidence="2" id="KW-0732">Signal</keyword>
<gene>
    <name evidence="7" type="ORF">ESB04_01650</name>
</gene>
<dbReference type="InterPro" id="IPR002692">
    <property type="entry name" value="S45"/>
</dbReference>
<evidence type="ECO:0000313" key="7">
    <source>
        <dbReference type="EMBL" id="RXK52380.1"/>
    </source>
</evidence>
<feature type="binding site" evidence="6">
    <location>
        <position position="281"/>
    </location>
    <ligand>
        <name>Ca(2+)</name>
        <dbReference type="ChEBI" id="CHEBI:29108"/>
    </ligand>
</feature>
<comment type="similarity">
    <text evidence="1">Belongs to the peptidase S45 family.</text>
</comment>
<keyword evidence="6" id="KW-0106">Calcium</keyword>
<feature type="binding site" evidence="6">
    <location>
        <position position="278"/>
    </location>
    <ligand>
        <name>Ca(2+)</name>
        <dbReference type="ChEBI" id="CHEBI:29108"/>
    </ligand>
</feature>
<dbReference type="Gene3D" id="2.30.120.10">
    <property type="match status" value="1"/>
</dbReference>
<dbReference type="Gene3D" id="3.60.20.10">
    <property type="entry name" value="Glutamine Phosphoribosylpyrophosphate, subunit 1, domain 1"/>
    <property type="match status" value="1"/>
</dbReference>
<dbReference type="RefSeq" id="WP_129025585.1">
    <property type="nucleotide sequence ID" value="NZ_SDHY01000001.1"/>
</dbReference>
<sequence>MNSKLTHSLFRYSFLLILAFITSIVSAFPSKQWKAWKEQAKRVKIIRDEYGVPHIYGKSDADAVFGLLYAQCEDDFMRVEMNYIEKLGRRAEVFGSKEWANDLYIRLIISQEEAKQDYKNSPVWLKKLLNAYADGINYYLAKHPEVKPALLTHFEPWYPLLWTDGSIGAISTGSVNQSEVAQFYGLNGQRLTYQKINPHDPEADLTGSNGFAVGPAKSKSGNSLFYINPHVTFYFRPEVHVNSQEGLQVYGAVTWGQFFVYQGFNPYGGWMHNSSQVDVADNYAETTREGSKGMEYLLDGKWLPMKEQTIQLKSRDKEPININAYFNHRGPIMAQRDGKWISVRSYNRSMKSLIQSWARTKTTSFESFQKVMNMRANTSNNTVYAGKNGRIAYWHGNFVPKRKPDIDWSKVQDGTRSELDWKGLHALSEIVQTIDPKSAWIQNCNSTPFTVAGFSSPKRDQYPVYMAPDGENFRDRNAVRLFSSPGKLDLESLIRLGYDRKLTAFELLIPALVKAGDKRIANSTDFTSAMDTLRNWNYYVSVNSVAQTLAVHWGQKILAKIPRKVLFGGESDMIQSIEAYLAAGKEEEMCQVLENVLADLTKTWGKWNLPWGAINRLQRIDNQVDFTFDDVQSSFPVPFASSTWGMLPSYNSKPFPNTRKWYGINGNSFICAVEFGPTIKAKSLLAGGQSGDKNSPHFFDQASNYTEGKFKDVHFYLKDVLKHQKSSYHP</sequence>
<comment type="cofactor">
    <cofactor evidence="6">
        <name>Ca(2+)</name>
        <dbReference type="ChEBI" id="CHEBI:29108"/>
    </cofactor>
    <text evidence="6">Binds 1 Ca(2+) ion per dimer.</text>
</comment>
<dbReference type="SUPFAM" id="SSF56235">
    <property type="entry name" value="N-terminal nucleophile aminohydrolases (Ntn hydrolases)"/>
    <property type="match status" value="1"/>
</dbReference>
<keyword evidence="6" id="KW-0479">Metal-binding</keyword>
<evidence type="ECO:0000256" key="6">
    <source>
        <dbReference type="PIRSR" id="PIRSR001227-2"/>
    </source>
</evidence>
<reference evidence="7 8" key="1">
    <citation type="submission" date="2019-01" db="EMBL/GenBank/DDBJ databases">
        <title>Cytophagaceae bacterium strain CAR-16.</title>
        <authorList>
            <person name="Chen W.-M."/>
        </authorList>
    </citation>
    <scope>NUCLEOTIDE SEQUENCE [LARGE SCALE GENOMIC DNA]</scope>
    <source>
        <strain evidence="7 8">CAR-16</strain>
    </source>
</reference>
<dbReference type="GO" id="GO:0017000">
    <property type="term" value="P:antibiotic biosynthetic process"/>
    <property type="evidence" value="ECO:0007669"/>
    <property type="project" value="InterPro"/>
</dbReference>
<dbReference type="EMBL" id="SDHY01000001">
    <property type="protein sequence ID" value="RXK52380.1"/>
    <property type="molecule type" value="Genomic_DNA"/>
</dbReference>